<reference evidence="2 3" key="1">
    <citation type="submission" date="2019-05" db="EMBL/GenBank/DDBJ databases">
        <title>Another draft genome of Portunus trituberculatus and its Hox gene families provides insights of decapod evolution.</title>
        <authorList>
            <person name="Jeong J.-H."/>
            <person name="Song I."/>
            <person name="Kim S."/>
            <person name="Choi T."/>
            <person name="Kim D."/>
            <person name="Ryu S."/>
            <person name="Kim W."/>
        </authorList>
    </citation>
    <scope>NUCLEOTIDE SEQUENCE [LARGE SCALE GENOMIC DNA]</scope>
    <source>
        <tissue evidence="2">Muscle</tissue>
    </source>
</reference>
<feature type="compositionally biased region" description="Low complexity" evidence="1">
    <location>
        <begin position="87"/>
        <end position="96"/>
    </location>
</feature>
<dbReference type="AlphaFoldDB" id="A0A5B7FTR6"/>
<evidence type="ECO:0000313" key="2">
    <source>
        <dbReference type="EMBL" id="MPC50841.1"/>
    </source>
</evidence>
<gene>
    <name evidence="2" type="ORF">E2C01_044674</name>
</gene>
<feature type="region of interest" description="Disordered" evidence="1">
    <location>
        <begin position="33"/>
        <end position="96"/>
    </location>
</feature>
<organism evidence="2 3">
    <name type="scientific">Portunus trituberculatus</name>
    <name type="common">Swimming crab</name>
    <name type="synonym">Neptunus trituberculatus</name>
    <dbReference type="NCBI Taxonomy" id="210409"/>
    <lineage>
        <taxon>Eukaryota</taxon>
        <taxon>Metazoa</taxon>
        <taxon>Ecdysozoa</taxon>
        <taxon>Arthropoda</taxon>
        <taxon>Crustacea</taxon>
        <taxon>Multicrustacea</taxon>
        <taxon>Malacostraca</taxon>
        <taxon>Eumalacostraca</taxon>
        <taxon>Eucarida</taxon>
        <taxon>Decapoda</taxon>
        <taxon>Pleocyemata</taxon>
        <taxon>Brachyura</taxon>
        <taxon>Eubrachyura</taxon>
        <taxon>Portunoidea</taxon>
        <taxon>Portunidae</taxon>
        <taxon>Portuninae</taxon>
        <taxon>Portunus</taxon>
    </lineage>
</organism>
<evidence type="ECO:0000256" key="1">
    <source>
        <dbReference type="SAM" id="MobiDB-lite"/>
    </source>
</evidence>
<sequence length="96" mass="10769">MTPRTLATNSKFCKASCVVSRECCRRGQVFSGLRAPVRGPVPPHPTPHHTTPHCHTPPHHTLPHPSTSRRVPRPPHHTPRTTHHHTTTPPRTHVTH</sequence>
<keyword evidence="3" id="KW-1185">Reference proteome</keyword>
<comment type="caution">
    <text evidence="2">The sequence shown here is derived from an EMBL/GenBank/DDBJ whole genome shotgun (WGS) entry which is preliminary data.</text>
</comment>
<protein>
    <submittedName>
        <fullName evidence="2">Uncharacterized protein</fullName>
    </submittedName>
</protein>
<name>A0A5B7FTR6_PORTR</name>
<dbReference type="Proteomes" id="UP000324222">
    <property type="component" value="Unassembled WGS sequence"/>
</dbReference>
<evidence type="ECO:0000313" key="3">
    <source>
        <dbReference type="Proteomes" id="UP000324222"/>
    </source>
</evidence>
<accession>A0A5B7FTR6</accession>
<dbReference type="EMBL" id="VSRR010009763">
    <property type="protein sequence ID" value="MPC50841.1"/>
    <property type="molecule type" value="Genomic_DNA"/>
</dbReference>
<proteinExistence type="predicted"/>
<feature type="compositionally biased region" description="Basic residues" evidence="1">
    <location>
        <begin position="46"/>
        <end position="62"/>
    </location>
</feature>
<feature type="compositionally biased region" description="Basic residues" evidence="1">
    <location>
        <begin position="70"/>
        <end position="86"/>
    </location>
</feature>